<reference evidence="5 6" key="1">
    <citation type="submission" date="2018-08" db="EMBL/GenBank/DDBJ databases">
        <title>Genomic Encyclopedia of Type Strains, Phase III (KMG-III): the genomes of soil and plant-associated and newly described type strains.</title>
        <authorList>
            <person name="Whitman W."/>
        </authorList>
    </citation>
    <scope>NUCLEOTIDE SEQUENCE [LARGE SCALE GENOMIC DNA]</scope>
    <source>
        <strain evidence="5 6">CECT 7375</strain>
    </source>
</reference>
<proteinExistence type="predicted"/>
<evidence type="ECO:0000259" key="4">
    <source>
        <dbReference type="Pfam" id="PF08125"/>
    </source>
</evidence>
<keyword evidence="6" id="KW-1185">Reference proteome</keyword>
<feature type="domain" description="Mannitol dehydrogenase C-terminal" evidence="4">
    <location>
        <begin position="277"/>
        <end position="468"/>
    </location>
</feature>
<dbReference type="GO" id="GO:0016616">
    <property type="term" value="F:oxidoreductase activity, acting on the CH-OH group of donors, NAD or NADP as acceptor"/>
    <property type="evidence" value="ECO:0007669"/>
    <property type="project" value="TreeGrafter"/>
</dbReference>
<dbReference type="InterPro" id="IPR008927">
    <property type="entry name" value="6-PGluconate_DH-like_C_sf"/>
</dbReference>
<organism evidence="5 6">
    <name type="scientific">Marinomonas pollencensis</name>
    <dbReference type="NCBI Taxonomy" id="491954"/>
    <lineage>
        <taxon>Bacteria</taxon>
        <taxon>Pseudomonadati</taxon>
        <taxon>Pseudomonadota</taxon>
        <taxon>Gammaproteobacteria</taxon>
        <taxon>Oceanospirillales</taxon>
        <taxon>Oceanospirillaceae</taxon>
        <taxon>Marinomonas</taxon>
    </lineage>
</organism>
<dbReference type="SUPFAM" id="SSF48179">
    <property type="entry name" value="6-phosphogluconate dehydrogenase C-terminal domain-like"/>
    <property type="match status" value="1"/>
</dbReference>
<dbReference type="Pfam" id="PF01232">
    <property type="entry name" value="Mannitol_dh"/>
    <property type="match status" value="1"/>
</dbReference>
<name>A0A3E0D8Z1_9GAMM</name>
<dbReference type="Proteomes" id="UP000256542">
    <property type="component" value="Unassembled WGS sequence"/>
</dbReference>
<keyword evidence="2" id="KW-0520">NAD</keyword>
<dbReference type="PANTHER" id="PTHR43362:SF1">
    <property type="entry name" value="MANNITOL DEHYDROGENASE 2-RELATED"/>
    <property type="match status" value="1"/>
</dbReference>
<dbReference type="GO" id="GO:0019594">
    <property type="term" value="P:mannitol metabolic process"/>
    <property type="evidence" value="ECO:0007669"/>
    <property type="project" value="InterPro"/>
</dbReference>
<evidence type="ECO:0000256" key="2">
    <source>
        <dbReference type="ARBA" id="ARBA00023027"/>
    </source>
</evidence>
<dbReference type="InterPro" id="IPR013328">
    <property type="entry name" value="6PGD_dom2"/>
</dbReference>
<dbReference type="PROSITE" id="PS00974">
    <property type="entry name" value="MANNITOL_DHGENASE"/>
    <property type="match status" value="1"/>
</dbReference>
<evidence type="ECO:0000259" key="3">
    <source>
        <dbReference type="Pfam" id="PF01232"/>
    </source>
</evidence>
<keyword evidence="1" id="KW-0560">Oxidoreductase</keyword>
<feature type="domain" description="Mannitol dehydrogenase N-terminal" evidence="3">
    <location>
        <begin position="19"/>
        <end position="268"/>
    </location>
</feature>
<gene>
    <name evidence="5" type="ORF">DFP81_1227</name>
</gene>
<comment type="caution">
    <text evidence="5">The sequence shown here is derived from an EMBL/GenBank/DDBJ whole genome shotgun (WGS) entry which is preliminary data.</text>
</comment>
<dbReference type="InterPro" id="IPR000669">
    <property type="entry name" value="Mannitol_DH"/>
</dbReference>
<dbReference type="PRINTS" id="PR00084">
    <property type="entry name" value="MTLDHDRGNASE"/>
</dbReference>
<dbReference type="RefSeq" id="WP_245959211.1">
    <property type="nucleotide sequence ID" value="NZ_QUNG01000022.1"/>
</dbReference>
<dbReference type="InterPro" id="IPR023027">
    <property type="entry name" value="Mannitol_DH_CS"/>
</dbReference>
<dbReference type="PANTHER" id="PTHR43362">
    <property type="entry name" value="MANNITOL DEHYDROGENASE DSF1-RELATED"/>
    <property type="match status" value="1"/>
</dbReference>
<dbReference type="Pfam" id="PF08125">
    <property type="entry name" value="Mannitol_dh_C"/>
    <property type="match status" value="1"/>
</dbReference>
<dbReference type="Gene3D" id="3.40.50.720">
    <property type="entry name" value="NAD(P)-binding Rossmann-like Domain"/>
    <property type="match status" value="1"/>
</dbReference>
<sequence length="489" mass="53878">MDIQQIPSAINPDQHQVGLVHIGLGAFHRGHQAVYLEKTLAQHGGDWMIASANIRSNYQLVEQLAATHYSYPVVEYTDSQHIVVREIKAIKQAFFAGNQVERQQLLAQMSAATTKIVTLTVTEKGYYLSPSSGNLLLDNPAIVHDIEHPDAPKTALGLIVNALKQRRSQGIPAFTVLSCDNMPHNGVRTQNAVLGMARAQDASLAAWIEAQVAFPSSMVDRIVPALSQEDLQSIKADTGIATSTVVKCEAFCQWVIEDNFPTGRPQWESAGVKMVADVSSYETMKLRMLNGSHSLLAYLGQLAGYQSVAQAMQNSDIRGFLEHYMQQEVAPTLTTCKAEELLSYSQQLLTRFANDSLQHQLSQIAMDGSQKLPQRWLTGLEEQLNRQASSAAIELGIAGWLFYIQQAAQQKTSINDPLEAELFALVLAQYSNSFELISACLSQQDVFPPSMMTNNALITRLASLFDALQAKEDLLGMMRNACKSTNKNH</sequence>
<dbReference type="AlphaFoldDB" id="A0A3E0D8Z1"/>
<protein>
    <submittedName>
        <fullName evidence="5">Fructuronate reductase</fullName>
    </submittedName>
</protein>
<evidence type="ECO:0000313" key="6">
    <source>
        <dbReference type="Proteomes" id="UP000256542"/>
    </source>
</evidence>
<dbReference type="SUPFAM" id="SSF51735">
    <property type="entry name" value="NAD(P)-binding Rossmann-fold domains"/>
    <property type="match status" value="1"/>
</dbReference>
<accession>A0A3E0D8Z1</accession>
<dbReference type="InterPro" id="IPR013131">
    <property type="entry name" value="Mannitol_DH_N"/>
</dbReference>
<dbReference type="Gene3D" id="1.10.1040.10">
    <property type="entry name" value="N-(1-d-carboxylethyl)-l-norvaline Dehydrogenase, domain 2"/>
    <property type="match status" value="1"/>
</dbReference>
<dbReference type="InterPro" id="IPR036291">
    <property type="entry name" value="NAD(P)-bd_dom_sf"/>
</dbReference>
<evidence type="ECO:0000313" key="5">
    <source>
        <dbReference type="EMBL" id="REG78391.1"/>
    </source>
</evidence>
<dbReference type="InterPro" id="IPR013118">
    <property type="entry name" value="Mannitol_DH_C"/>
</dbReference>
<evidence type="ECO:0000256" key="1">
    <source>
        <dbReference type="ARBA" id="ARBA00023002"/>
    </source>
</evidence>
<dbReference type="EMBL" id="QUNG01000022">
    <property type="protein sequence ID" value="REG78391.1"/>
    <property type="molecule type" value="Genomic_DNA"/>
</dbReference>
<dbReference type="InterPro" id="IPR050988">
    <property type="entry name" value="Mannitol_DH/Oxidoreductase"/>
</dbReference>